<dbReference type="InterPro" id="IPR018338">
    <property type="entry name" value="Carbonic_anhydrase_a-class_CS"/>
</dbReference>
<dbReference type="SMART" id="SM01057">
    <property type="entry name" value="Carb_anhydrase"/>
    <property type="match status" value="1"/>
</dbReference>
<dbReference type="PANTHER" id="PTHR18952">
    <property type="entry name" value="CARBONIC ANHYDRASE"/>
    <property type="match status" value="1"/>
</dbReference>
<dbReference type="GO" id="GO:0008270">
    <property type="term" value="F:zinc ion binding"/>
    <property type="evidence" value="ECO:0007669"/>
    <property type="project" value="UniProtKB-UniRule"/>
</dbReference>
<evidence type="ECO:0000256" key="2">
    <source>
        <dbReference type="ARBA" id="ARBA00002904"/>
    </source>
</evidence>
<feature type="domain" description="Alpha-carbonic anhydrase" evidence="10">
    <location>
        <begin position="40"/>
        <end position="282"/>
    </location>
</feature>
<dbReference type="InterPro" id="IPR023561">
    <property type="entry name" value="Carbonic_anhydrase_a-class"/>
</dbReference>
<keyword evidence="6 9" id="KW-0862">Zinc</keyword>
<keyword evidence="9" id="KW-0732">Signal</keyword>
<keyword evidence="7 9" id="KW-0456">Lyase</keyword>
<proteinExistence type="evidence at transcript level"/>
<dbReference type="Gene3D" id="3.10.200.10">
    <property type="entry name" value="Alpha carbonic anhydrase"/>
    <property type="match status" value="1"/>
</dbReference>
<dbReference type="GO" id="GO:0004089">
    <property type="term" value="F:carbonate dehydratase activity"/>
    <property type="evidence" value="ECO:0007669"/>
    <property type="project" value="UniProtKB-UniRule"/>
</dbReference>
<dbReference type="InterPro" id="IPR041891">
    <property type="entry name" value="Alpha_CA_prokaryot-like"/>
</dbReference>
<evidence type="ECO:0000256" key="6">
    <source>
        <dbReference type="ARBA" id="ARBA00022833"/>
    </source>
</evidence>
<evidence type="ECO:0000256" key="4">
    <source>
        <dbReference type="ARBA" id="ARBA00012925"/>
    </source>
</evidence>
<sequence>MAVRGDSPHRRSTAVVAAVAVAAAVAAAVTSSAAAADADTKWSYFGPRGPAFWGTLDPDWKVCETGRSQSPIDVMMTPPVGPLPVRELASQNDHAMLMPTQVLNGVKYSCVAPGACGTAVWAGYTYDLIQMHLHVSSEHTIDGTIFPAELHLVHAAEDGNLLVVGVLLEVGAANMGLEKVLAATTASVPVLPGMEGGMNVTLSTADWESLVPGEGGWCQYGGSLTTPPCTEGVTWAVSSTPRTASADQLRRVGVSLLSAGGSVVLTDRPVQPLNGRKLTCYSGHMAM</sequence>
<evidence type="ECO:0000256" key="9">
    <source>
        <dbReference type="RuleBase" id="RU367011"/>
    </source>
</evidence>
<dbReference type="EMBL" id="KJ778686">
    <property type="protein sequence ID" value="AIH04936.1"/>
    <property type="molecule type" value="mRNA"/>
</dbReference>
<name>A0A075WUA8_PYRHA</name>
<evidence type="ECO:0000259" key="10">
    <source>
        <dbReference type="PROSITE" id="PS51144"/>
    </source>
</evidence>
<organism evidence="11">
    <name type="scientific">Pyropia haitanensis</name>
    <name type="common">Red seaweed</name>
    <name type="synonym">Porphyra haitanensis</name>
    <dbReference type="NCBI Taxonomy" id="1262161"/>
    <lineage>
        <taxon>Eukaryota</taxon>
        <taxon>Rhodophyta</taxon>
        <taxon>Bangiophyceae</taxon>
        <taxon>Bangiales</taxon>
        <taxon>Bangiaceae</taxon>
        <taxon>Pyropia</taxon>
    </lineage>
</organism>
<evidence type="ECO:0000256" key="8">
    <source>
        <dbReference type="ARBA" id="ARBA00048348"/>
    </source>
</evidence>
<dbReference type="CDD" id="cd03124">
    <property type="entry name" value="alpha_CA_prokaryotic_like"/>
    <property type="match status" value="1"/>
</dbReference>
<keyword evidence="5 9" id="KW-0479">Metal-binding</keyword>
<feature type="signal peptide" evidence="9">
    <location>
        <begin position="1"/>
        <end position="28"/>
    </location>
</feature>
<comment type="function">
    <text evidence="2 9">Reversible hydration of carbon dioxide.</text>
</comment>
<dbReference type="SUPFAM" id="SSF51069">
    <property type="entry name" value="Carbonic anhydrase"/>
    <property type="match status" value="1"/>
</dbReference>
<protein>
    <recommendedName>
        <fullName evidence="4 9">Carbonic anhydrase</fullName>
        <ecNumber evidence="4 9">4.2.1.1</ecNumber>
    </recommendedName>
</protein>
<evidence type="ECO:0000256" key="7">
    <source>
        <dbReference type="ARBA" id="ARBA00023239"/>
    </source>
</evidence>
<accession>A0A075WUA8</accession>
<dbReference type="InterPro" id="IPR001148">
    <property type="entry name" value="CA_dom"/>
</dbReference>
<dbReference type="InterPro" id="IPR036398">
    <property type="entry name" value="CA_dom_sf"/>
</dbReference>
<feature type="chain" id="PRO_5025084084" description="Carbonic anhydrase" evidence="9">
    <location>
        <begin position="29"/>
        <end position="287"/>
    </location>
</feature>
<evidence type="ECO:0000313" key="11">
    <source>
        <dbReference type="EMBL" id="AIH04936.1"/>
    </source>
</evidence>
<dbReference type="PROSITE" id="PS00162">
    <property type="entry name" value="ALPHA_CA_1"/>
    <property type="match status" value="1"/>
</dbReference>
<evidence type="ECO:0000256" key="3">
    <source>
        <dbReference type="ARBA" id="ARBA00010718"/>
    </source>
</evidence>
<comment type="similarity">
    <text evidence="3 9">Belongs to the alpha-carbonic anhydrase family.</text>
</comment>
<evidence type="ECO:0000256" key="1">
    <source>
        <dbReference type="ARBA" id="ARBA00001947"/>
    </source>
</evidence>
<dbReference type="Pfam" id="PF00194">
    <property type="entry name" value="Carb_anhydrase"/>
    <property type="match status" value="1"/>
</dbReference>
<comment type="cofactor">
    <cofactor evidence="1 9">
        <name>Zn(2+)</name>
        <dbReference type="ChEBI" id="CHEBI:29105"/>
    </cofactor>
</comment>
<comment type="catalytic activity">
    <reaction evidence="8 9">
        <text>hydrogencarbonate + H(+) = CO2 + H2O</text>
        <dbReference type="Rhea" id="RHEA:10748"/>
        <dbReference type="ChEBI" id="CHEBI:15377"/>
        <dbReference type="ChEBI" id="CHEBI:15378"/>
        <dbReference type="ChEBI" id="CHEBI:16526"/>
        <dbReference type="ChEBI" id="CHEBI:17544"/>
        <dbReference type="EC" id="4.2.1.1"/>
    </reaction>
</comment>
<dbReference type="AlphaFoldDB" id="A0A075WUA8"/>
<dbReference type="PROSITE" id="PS51144">
    <property type="entry name" value="ALPHA_CA_2"/>
    <property type="match status" value="1"/>
</dbReference>
<evidence type="ECO:0000256" key="5">
    <source>
        <dbReference type="ARBA" id="ARBA00022723"/>
    </source>
</evidence>
<dbReference type="EC" id="4.2.1.1" evidence="4 9"/>
<reference evidence="11" key="1">
    <citation type="journal article" date="2016" name="J. Appl. Phycol.">
        <title>Cloning, expression, and characterization of carbonic anhydrase genes from Pyropia haitanensis (Bangiales, Rhodophyta).</title>
        <authorList>
            <person name="Chen C.S."/>
            <person name="Dai Z.Z."/>
            <person name="Xu Y."/>
            <person name="Ji D."/>
            <person name="Xie C.T."/>
        </authorList>
    </citation>
    <scope>NUCLEOTIDE SEQUENCE</scope>
</reference>
<dbReference type="PANTHER" id="PTHR18952:SF265">
    <property type="entry name" value="CARBONIC ANHYDRASE"/>
    <property type="match status" value="1"/>
</dbReference>